<dbReference type="Proteomes" id="UP000018550">
    <property type="component" value="Chromosome"/>
</dbReference>
<proteinExistence type="predicted"/>
<dbReference type="STRING" id="1276258.SAPIS_v1c02750"/>
<dbReference type="PATRIC" id="fig|1276258.3.peg.270"/>
<dbReference type="HOGENOM" id="CLU_2467446_0_0_14"/>
<reference evidence="2 3" key="1">
    <citation type="journal article" date="2014" name="Genome Announc.">
        <title>Complete Genome Sequence of Spiroplasma apis B31T (ATCC 33834), a Bacterium Associated with May Disease of Honeybees (Apis mellifera).</title>
        <authorList>
            <person name="Ku C."/>
            <person name="Lo W.S."/>
            <person name="Chen L.L."/>
            <person name="Kuo C.H."/>
        </authorList>
    </citation>
    <scope>NUCLEOTIDE SEQUENCE [LARGE SCALE GENOMIC DNA]</scope>
    <source>
        <strain evidence="2">B31</strain>
    </source>
</reference>
<dbReference type="EMBL" id="CP006682">
    <property type="protein sequence ID" value="AHB36121.1"/>
    <property type="molecule type" value="Genomic_DNA"/>
</dbReference>
<protein>
    <submittedName>
        <fullName evidence="2">Uncharacterized protein</fullName>
    </submittedName>
</protein>
<dbReference type="RefSeq" id="WP_023789055.1">
    <property type="nucleotide sequence ID" value="NC_022998.1"/>
</dbReference>
<evidence type="ECO:0000313" key="2">
    <source>
        <dbReference type="EMBL" id="AHB36121.1"/>
    </source>
</evidence>
<keyword evidence="1" id="KW-1133">Transmembrane helix</keyword>
<organism evidence="2 3">
    <name type="scientific">Spiroplasma apis B31</name>
    <dbReference type="NCBI Taxonomy" id="1276258"/>
    <lineage>
        <taxon>Bacteria</taxon>
        <taxon>Bacillati</taxon>
        <taxon>Mycoplasmatota</taxon>
        <taxon>Mollicutes</taxon>
        <taxon>Entomoplasmatales</taxon>
        <taxon>Spiroplasmataceae</taxon>
        <taxon>Spiroplasma</taxon>
    </lineage>
</organism>
<dbReference type="KEGG" id="sapi:SAPIS_v1c02750"/>
<evidence type="ECO:0000256" key="1">
    <source>
        <dbReference type="SAM" id="Phobius"/>
    </source>
</evidence>
<gene>
    <name evidence="2" type="ORF">SAPIS_v1c02750</name>
</gene>
<keyword evidence="1" id="KW-0472">Membrane</keyword>
<name>V5RJ45_SPIAP</name>
<dbReference type="AlphaFoldDB" id="V5RJ45"/>
<feature type="transmembrane region" description="Helical" evidence="1">
    <location>
        <begin position="60"/>
        <end position="84"/>
    </location>
</feature>
<dbReference type="OrthoDB" id="9992758at2"/>
<accession>V5RJ45</accession>
<keyword evidence="1" id="KW-0812">Transmembrane</keyword>
<evidence type="ECO:0000313" key="3">
    <source>
        <dbReference type="Proteomes" id="UP000018550"/>
    </source>
</evidence>
<sequence>MNCSVCKIIITAEDKFLVDNIEGEIANYHTQCYIEKFGDIKQIEMLEYKKNIKKDKLNRFSAFNVLFLFMLVISIIVMAAYIIYSLVR</sequence>
<keyword evidence="3" id="KW-1185">Reference proteome</keyword>